<dbReference type="GO" id="GO:0005840">
    <property type="term" value="C:ribosome"/>
    <property type="evidence" value="ECO:0007669"/>
    <property type="project" value="UniProtKB-KW"/>
</dbReference>
<organism evidence="4 5">
    <name type="scientific">Kineococcus aurantiacus</name>
    <dbReference type="NCBI Taxonomy" id="37633"/>
    <lineage>
        <taxon>Bacteria</taxon>
        <taxon>Bacillati</taxon>
        <taxon>Actinomycetota</taxon>
        <taxon>Actinomycetes</taxon>
        <taxon>Kineosporiales</taxon>
        <taxon>Kineosporiaceae</taxon>
        <taxon>Kineococcus</taxon>
    </lineage>
</organism>
<dbReference type="PANTHER" id="PTHR33280">
    <property type="entry name" value="50S RIBOSOMAL PROTEIN L31, CHLOROPLASTIC"/>
    <property type="match status" value="1"/>
</dbReference>
<evidence type="ECO:0000256" key="2">
    <source>
        <dbReference type="ARBA" id="ARBA00023274"/>
    </source>
</evidence>
<dbReference type="Pfam" id="PF01197">
    <property type="entry name" value="Ribosomal_L31"/>
    <property type="match status" value="1"/>
</dbReference>
<dbReference type="NCBIfam" id="NF002462">
    <property type="entry name" value="PRK01678.1"/>
    <property type="match status" value="1"/>
</dbReference>
<keyword evidence="2 3" id="KW-0687">Ribonucleoprotein</keyword>
<accession>A0A7Y9DQ87</accession>
<keyword evidence="1 3" id="KW-0689">Ribosomal protein</keyword>
<evidence type="ECO:0000256" key="1">
    <source>
        <dbReference type="ARBA" id="ARBA00022980"/>
    </source>
</evidence>
<dbReference type="InterPro" id="IPR034704">
    <property type="entry name" value="Ribosomal_bL28/bL31-like_sf"/>
</dbReference>
<dbReference type="InterPro" id="IPR042105">
    <property type="entry name" value="Ribosomal_bL31_sf"/>
</dbReference>
<evidence type="ECO:0000313" key="4">
    <source>
        <dbReference type="EMBL" id="NYD24810.1"/>
    </source>
</evidence>
<dbReference type="AlphaFoldDB" id="A0A7Y9DQ87"/>
<dbReference type="Gene3D" id="4.10.830.30">
    <property type="entry name" value="Ribosomal protein L31"/>
    <property type="match status" value="1"/>
</dbReference>
<dbReference type="RefSeq" id="WP_179755456.1">
    <property type="nucleotide sequence ID" value="NZ_BAAAGN010000015.1"/>
</dbReference>
<dbReference type="PROSITE" id="PS01143">
    <property type="entry name" value="RIBOSOMAL_L31"/>
    <property type="match status" value="1"/>
</dbReference>
<dbReference type="InterPro" id="IPR002150">
    <property type="entry name" value="Ribosomal_bL31"/>
</dbReference>
<dbReference type="GO" id="GO:1990904">
    <property type="term" value="C:ribonucleoprotein complex"/>
    <property type="evidence" value="ECO:0007669"/>
    <property type="project" value="UniProtKB-KW"/>
</dbReference>
<dbReference type="SUPFAM" id="SSF143800">
    <property type="entry name" value="L28p-like"/>
    <property type="match status" value="1"/>
</dbReference>
<dbReference type="GO" id="GO:0003735">
    <property type="term" value="F:structural constituent of ribosome"/>
    <property type="evidence" value="ECO:0007669"/>
    <property type="project" value="InterPro"/>
</dbReference>
<dbReference type="NCBIfam" id="TIGR00105">
    <property type="entry name" value="L31"/>
    <property type="match status" value="1"/>
</dbReference>
<protein>
    <recommendedName>
        <fullName evidence="3">50S ribosomal protein L31</fullName>
    </recommendedName>
</protein>
<comment type="similarity">
    <text evidence="3">Belongs to the bacterial ribosomal protein bL31 family.</text>
</comment>
<dbReference type="InterPro" id="IPR027493">
    <property type="entry name" value="Ribosomal_bL31_B"/>
</dbReference>
<dbReference type="EMBL" id="JACCBB010000001">
    <property type="protein sequence ID" value="NYD24810.1"/>
    <property type="molecule type" value="Genomic_DNA"/>
</dbReference>
<evidence type="ECO:0000313" key="5">
    <source>
        <dbReference type="Proteomes" id="UP000521922"/>
    </source>
</evidence>
<dbReference type="PANTHER" id="PTHR33280:SF1">
    <property type="entry name" value="LARGE RIBOSOMAL SUBUNIT PROTEIN BL31C"/>
    <property type="match status" value="1"/>
</dbReference>
<dbReference type="GO" id="GO:0006412">
    <property type="term" value="P:translation"/>
    <property type="evidence" value="ECO:0007669"/>
    <property type="project" value="InterPro"/>
</dbReference>
<dbReference type="Proteomes" id="UP000521922">
    <property type="component" value="Unassembled WGS sequence"/>
</dbReference>
<keyword evidence="5" id="KW-1185">Reference proteome</keyword>
<comment type="caution">
    <text evidence="4">The sequence shown here is derived from an EMBL/GenBank/DDBJ whole genome shotgun (WGS) entry which is preliminary data.</text>
</comment>
<sequence>MKTNTHPTYDLVAFRDKSAGTTFWSRSTLSTRAGLPTLTAEDGTEHPVFDVDVSSASHPFWTGTARVLDSEGRVEKFRRRYGSR</sequence>
<proteinExistence type="inferred from homology"/>
<name>A0A7Y9DQ87_9ACTN</name>
<gene>
    <name evidence="4" type="ORF">BJ968_004350</name>
</gene>
<reference evidence="4 5" key="1">
    <citation type="submission" date="2020-07" db="EMBL/GenBank/DDBJ databases">
        <title>Sequencing the genomes of 1000 actinobacteria strains.</title>
        <authorList>
            <person name="Klenk H.-P."/>
        </authorList>
    </citation>
    <scope>NUCLEOTIDE SEQUENCE [LARGE SCALE GENOMIC DNA]</scope>
    <source>
        <strain evidence="4 5">DSM 7487</strain>
    </source>
</reference>
<dbReference type="PRINTS" id="PR01249">
    <property type="entry name" value="RIBOSOMALL31"/>
</dbReference>
<evidence type="ECO:0000256" key="3">
    <source>
        <dbReference type="RuleBase" id="RU000564"/>
    </source>
</evidence>